<protein>
    <submittedName>
        <fullName evidence="3">MCE family protein</fullName>
    </submittedName>
</protein>
<feature type="transmembrane region" description="Helical" evidence="1">
    <location>
        <begin position="12"/>
        <end position="30"/>
    </location>
</feature>
<dbReference type="AlphaFoldDB" id="A0AAE5CC91"/>
<evidence type="ECO:0000313" key="4">
    <source>
        <dbReference type="Proteomes" id="UP000702544"/>
    </source>
</evidence>
<accession>A0AAE5CC91</accession>
<evidence type="ECO:0000259" key="2">
    <source>
        <dbReference type="Pfam" id="PF02470"/>
    </source>
</evidence>
<dbReference type="InterPro" id="IPR003399">
    <property type="entry name" value="Mce/MlaD"/>
</dbReference>
<name>A0AAE5CC91_9BACT</name>
<sequence>MRGGVLWSQLRIGLAVTIVISVSLVLIFFIDEFRQVVQERYMLHFDTYTHQTLRRGAHVWLAGQPVGQVSRIQFVLPSGGGSGRLRVFLSIRRNAQPHITEGAIAQVTTAGLLGEAVVNILPSREPTPPLTAGAGLPAAPEIDPKEAIEQLSSVYDSLPAVINSWRRVFELARHGDGSLGLLTQRPDELRELQLNLTELATSFDAVGSTAAGLASMLDDPSIRVALRRIGPRIDTLMGYWLRREGTLGGFAVDTALAPRLDRIRARFDRVNRRLESGRGTLGRLLHDRALEQELRRTREMLQQLRTDLRSGFTER</sequence>
<dbReference type="EMBL" id="JAACAK010000080">
    <property type="protein sequence ID" value="NIR75390.1"/>
    <property type="molecule type" value="Genomic_DNA"/>
</dbReference>
<dbReference type="Proteomes" id="UP000702544">
    <property type="component" value="Unassembled WGS sequence"/>
</dbReference>
<reference evidence="3 4" key="1">
    <citation type="submission" date="2020-01" db="EMBL/GenBank/DDBJ databases">
        <title>Genomes assembled from Gulf of Kutch pelagic sediment metagenomes.</title>
        <authorList>
            <person name="Chandrashekar M."/>
            <person name="Mahajan M.S."/>
            <person name="Dave K.J."/>
            <person name="Vatsa P."/>
            <person name="Nathani N.M."/>
        </authorList>
    </citation>
    <scope>NUCLEOTIDE SEQUENCE [LARGE SCALE GENOMIC DNA]</scope>
    <source>
        <strain evidence="3">KS3-K002</strain>
    </source>
</reference>
<proteinExistence type="predicted"/>
<keyword evidence="1" id="KW-0472">Membrane</keyword>
<organism evidence="3 4">
    <name type="scientific">Candidatus Kutchimonas denitrificans</name>
    <dbReference type="NCBI Taxonomy" id="3056748"/>
    <lineage>
        <taxon>Bacteria</taxon>
        <taxon>Pseudomonadati</taxon>
        <taxon>Gemmatimonadota</taxon>
        <taxon>Gemmatimonadia</taxon>
        <taxon>Candidatus Palauibacterales</taxon>
        <taxon>Candidatus Palauibacteraceae</taxon>
        <taxon>Candidatus Kutchimonas</taxon>
    </lineage>
</organism>
<comment type="caution">
    <text evidence="3">The sequence shown here is derived from an EMBL/GenBank/DDBJ whole genome shotgun (WGS) entry which is preliminary data.</text>
</comment>
<dbReference type="InterPro" id="IPR052336">
    <property type="entry name" value="MlaD_Phospholipid_Transporter"/>
</dbReference>
<dbReference type="Pfam" id="PF02470">
    <property type="entry name" value="MlaD"/>
    <property type="match status" value="1"/>
</dbReference>
<keyword evidence="1" id="KW-0812">Transmembrane</keyword>
<dbReference type="PANTHER" id="PTHR33371:SF4">
    <property type="entry name" value="INTERMEMBRANE PHOSPHOLIPID TRANSPORT SYSTEM BINDING PROTEIN MLAD"/>
    <property type="match status" value="1"/>
</dbReference>
<dbReference type="PANTHER" id="PTHR33371">
    <property type="entry name" value="INTERMEMBRANE PHOSPHOLIPID TRANSPORT SYSTEM BINDING PROTEIN MLAD-RELATED"/>
    <property type="match status" value="1"/>
</dbReference>
<gene>
    <name evidence="3" type="ORF">GWO12_09830</name>
</gene>
<evidence type="ECO:0000256" key="1">
    <source>
        <dbReference type="SAM" id="Phobius"/>
    </source>
</evidence>
<evidence type="ECO:0000313" key="3">
    <source>
        <dbReference type="EMBL" id="NIR75390.1"/>
    </source>
</evidence>
<feature type="domain" description="Mce/MlaD" evidence="2">
    <location>
        <begin position="41"/>
        <end position="122"/>
    </location>
</feature>
<keyword evidence="1" id="KW-1133">Transmembrane helix</keyword>